<comment type="subcellular location">
    <subcellularLocation>
        <location evidence="1">Nucleus</location>
    </subcellularLocation>
</comment>
<dbReference type="GO" id="GO:0000493">
    <property type="term" value="P:box H/ACA snoRNP assembly"/>
    <property type="evidence" value="ECO:0007669"/>
    <property type="project" value="InterPro"/>
</dbReference>
<dbReference type="PANTHER" id="PTHR31633:SF1">
    <property type="entry name" value="H_ACA RIBONUCLEOPROTEIN COMPLEX NON-CORE SUBUNIT NAF1"/>
    <property type="match status" value="1"/>
</dbReference>
<dbReference type="Gene3D" id="2.40.10.230">
    <property type="entry name" value="Probable tRNA pseudouridine synthase domain"/>
    <property type="match status" value="1"/>
</dbReference>
<evidence type="ECO:0000256" key="4">
    <source>
        <dbReference type="ARBA" id="ARBA00022517"/>
    </source>
</evidence>
<evidence type="ECO:0000313" key="11">
    <source>
        <dbReference type="Proteomes" id="UP000218231"/>
    </source>
</evidence>
<keyword evidence="4" id="KW-0690">Ribosome biogenesis</keyword>
<feature type="region of interest" description="Disordered" evidence="9">
    <location>
        <begin position="102"/>
        <end position="126"/>
    </location>
</feature>
<feature type="compositionally biased region" description="Polar residues" evidence="9">
    <location>
        <begin position="343"/>
        <end position="355"/>
    </location>
</feature>
<dbReference type="InterPro" id="IPR009000">
    <property type="entry name" value="Transl_B-barrel_sf"/>
</dbReference>
<feature type="region of interest" description="Disordered" evidence="9">
    <location>
        <begin position="61"/>
        <end position="85"/>
    </location>
</feature>
<evidence type="ECO:0000256" key="8">
    <source>
        <dbReference type="ARBA" id="ARBA00023242"/>
    </source>
</evidence>
<name>A0A2A2LM17_9BILA</name>
<evidence type="ECO:0000256" key="5">
    <source>
        <dbReference type="ARBA" id="ARBA00022552"/>
    </source>
</evidence>
<feature type="compositionally biased region" description="Low complexity" evidence="9">
    <location>
        <begin position="418"/>
        <end position="445"/>
    </location>
</feature>
<evidence type="ECO:0000313" key="10">
    <source>
        <dbReference type="EMBL" id="PAV87199.1"/>
    </source>
</evidence>
<accession>A0A2A2LM17</accession>
<feature type="compositionally biased region" description="Acidic residues" evidence="9">
    <location>
        <begin position="102"/>
        <end position="116"/>
    </location>
</feature>
<keyword evidence="11" id="KW-1185">Reference proteome</keyword>
<keyword evidence="6" id="KW-0597">Phosphoprotein</keyword>
<keyword evidence="8" id="KW-0539">Nucleus</keyword>
<dbReference type="SUPFAM" id="SSF50447">
    <property type="entry name" value="Translation proteins"/>
    <property type="match status" value="1"/>
</dbReference>
<dbReference type="Pfam" id="PF04410">
    <property type="entry name" value="Gar1"/>
    <property type="match status" value="1"/>
</dbReference>
<evidence type="ECO:0000256" key="7">
    <source>
        <dbReference type="ARBA" id="ARBA00022884"/>
    </source>
</evidence>
<dbReference type="AlphaFoldDB" id="A0A2A2LM17"/>
<evidence type="ECO:0000256" key="1">
    <source>
        <dbReference type="ARBA" id="ARBA00004123"/>
    </source>
</evidence>
<feature type="compositionally biased region" description="Basic residues" evidence="9">
    <location>
        <begin position="306"/>
        <end position="316"/>
    </location>
</feature>
<keyword evidence="7" id="KW-0694">RNA-binding</keyword>
<evidence type="ECO:0000256" key="2">
    <source>
        <dbReference type="ARBA" id="ARBA00009801"/>
    </source>
</evidence>
<organism evidence="10 11">
    <name type="scientific">Diploscapter pachys</name>
    <dbReference type="NCBI Taxonomy" id="2018661"/>
    <lineage>
        <taxon>Eukaryota</taxon>
        <taxon>Metazoa</taxon>
        <taxon>Ecdysozoa</taxon>
        <taxon>Nematoda</taxon>
        <taxon>Chromadorea</taxon>
        <taxon>Rhabditida</taxon>
        <taxon>Rhabditina</taxon>
        <taxon>Rhabditomorpha</taxon>
        <taxon>Rhabditoidea</taxon>
        <taxon>Rhabditidae</taxon>
        <taxon>Diploscapter</taxon>
    </lineage>
</organism>
<evidence type="ECO:0000256" key="6">
    <source>
        <dbReference type="ARBA" id="ARBA00022553"/>
    </source>
</evidence>
<dbReference type="GO" id="GO:0003723">
    <property type="term" value="F:RNA binding"/>
    <property type="evidence" value="ECO:0007669"/>
    <property type="project" value="UniProtKB-KW"/>
</dbReference>
<comment type="caution">
    <text evidence="10">The sequence shown here is derived from an EMBL/GenBank/DDBJ whole genome shotgun (WGS) entry which is preliminary data.</text>
</comment>
<dbReference type="Proteomes" id="UP000218231">
    <property type="component" value="Unassembled WGS sequence"/>
</dbReference>
<protein>
    <recommendedName>
        <fullName evidence="3">H/ACA ribonucleoprotein complex non-core subunit NAF1</fullName>
    </recommendedName>
</protein>
<reference evidence="10 11" key="1">
    <citation type="journal article" date="2017" name="Curr. Biol.">
        <title>Genome architecture and evolution of a unichromosomal asexual nematode.</title>
        <authorList>
            <person name="Fradin H."/>
            <person name="Zegar C."/>
            <person name="Gutwein M."/>
            <person name="Lucas J."/>
            <person name="Kovtun M."/>
            <person name="Corcoran D."/>
            <person name="Baugh L.R."/>
            <person name="Kiontke K."/>
            <person name="Gunsalus K."/>
            <person name="Fitch D.H."/>
            <person name="Piano F."/>
        </authorList>
    </citation>
    <scope>NUCLEOTIDE SEQUENCE [LARGE SCALE GENOMIC DNA]</scope>
    <source>
        <strain evidence="10">PF1309</strain>
    </source>
</reference>
<comment type="similarity">
    <text evidence="2">Belongs to the NAF1 family.</text>
</comment>
<dbReference type="GO" id="GO:0006364">
    <property type="term" value="P:rRNA processing"/>
    <property type="evidence" value="ECO:0007669"/>
    <property type="project" value="UniProtKB-KW"/>
</dbReference>
<keyword evidence="5" id="KW-0698">rRNA processing</keyword>
<dbReference type="InterPro" id="IPR007504">
    <property type="entry name" value="H/ACA_rnp_Gar1/Naf1"/>
</dbReference>
<dbReference type="GO" id="GO:0005634">
    <property type="term" value="C:nucleus"/>
    <property type="evidence" value="ECO:0007669"/>
    <property type="project" value="UniProtKB-SubCell"/>
</dbReference>
<dbReference type="OrthoDB" id="21550at2759"/>
<evidence type="ECO:0000256" key="3">
    <source>
        <dbReference type="ARBA" id="ARBA00021438"/>
    </source>
</evidence>
<dbReference type="EMBL" id="LIAE01006601">
    <property type="protein sequence ID" value="PAV87199.1"/>
    <property type="molecule type" value="Genomic_DNA"/>
</dbReference>
<dbReference type="GO" id="GO:0001522">
    <property type="term" value="P:pseudouridine synthesis"/>
    <property type="evidence" value="ECO:0007669"/>
    <property type="project" value="InterPro"/>
</dbReference>
<evidence type="ECO:0000256" key="9">
    <source>
        <dbReference type="SAM" id="MobiDB-lite"/>
    </source>
</evidence>
<sequence>MRPQQVEHYDQVAHVQAVRARIEARIGQRGMTTTSEDSDVTPLLEKIIGQVVEQWVDAGAEKSTDSGNAEQDEAPDADANATHEAETRLDYRNVVMIAESDVDEGEGLSASEDSDAESLSSTRVIIESDEESEKEFEQYFKKLPKKDGKRKTPDLKNIVHEYDSLPPMESLNIKCTEDLRPFGSVSHVVDCLVVIRPECPVVLDLGSILFNESGDAVGEVFDVFGPVLEPNFVIRCNSKDETDKFSPGFRIFYAQNNKDYTRDPFKGINLVRGAAMEDEECVMLQDDEYEPCFSDDEKEKQYYASKRNKKPSRKRPHEASENVAQRGSNRGRALYNRGRGQHQRGNFQNQHQNNPRDYYWNQIPSYGGPPTQRGNFRGRRSHWHQNPFQQRGRGMAPAQNQNQNQNRGRQSGPSPFVPTSIPSAPFPSASTPPNQSPANSSNPYAEFGCYSTPSLGKFIDRRYQGN</sequence>
<proteinExistence type="inferred from homology"/>
<feature type="region of interest" description="Disordered" evidence="9">
    <location>
        <begin position="305"/>
        <end position="466"/>
    </location>
</feature>
<dbReference type="STRING" id="2018661.A0A2A2LM17"/>
<gene>
    <name evidence="10" type="ORF">WR25_02395</name>
</gene>
<dbReference type="InterPro" id="IPR038664">
    <property type="entry name" value="Gar1/Naf1_Cbf5-bd_sf"/>
</dbReference>
<dbReference type="GO" id="GO:0005732">
    <property type="term" value="C:sno(s)RNA-containing ribonucleoprotein complex"/>
    <property type="evidence" value="ECO:0007669"/>
    <property type="project" value="InterPro"/>
</dbReference>
<dbReference type="PANTHER" id="PTHR31633">
    <property type="entry name" value="H/ACA RIBONUCLEOPROTEIN COMPLEX NON-CORE SUBUNIT NAF1"/>
    <property type="match status" value="1"/>
</dbReference>
<dbReference type="InterPro" id="IPR040309">
    <property type="entry name" value="Naf1"/>
</dbReference>